<feature type="region of interest" description="Disordered" evidence="1">
    <location>
        <begin position="9"/>
        <end position="36"/>
    </location>
</feature>
<sequence length="36" mass="3482">PAPEIIQAANFAPAPDAPAPAPEAPAPAPEGPELPV</sequence>
<feature type="compositionally biased region" description="Pro residues" evidence="1">
    <location>
        <begin position="15"/>
        <end position="36"/>
    </location>
</feature>
<reference evidence="2" key="1">
    <citation type="journal article" date="2014" name="Front. Microbiol.">
        <title>High frequency of phylogenetically diverse reductive dehalogenase-homologous genes in deep subseafloor sedimentary metagenomes.</title>
        <authorList>
            <person name="Kawai M."/>
            <person name="Futagami T."/>
            <person name="Toyoda A."/>
            <person name="Takaki Y."/>
            <person name="Nishi S."/>
            <person name="Hori S."/>
            <person name="Arai W."/>
            <person name="Tsubouchi T."/>
            <person name="Morono Y."/>
            <person name="Uchiyama I."/>
            <person name="Ito T."/>
            <person name="Fujiyama A."/>
            <person name="Inagaki F."/>
            <person name="Takami H."/>
        </authorList>
    </citation>
    <scope>NUCLEOTIDE SEQUENCE</scope>
    <source>
        <strain evidence="2">Expedition CK06-06</strain>
    </source>
</reference>
<evidence type="ECO:0000256" key="1">
    <source>
        <dbReference type="SAM" id="MobiDB-lite"/>
    </source>
</evidence>
<evidence type="ECO:0000313" key="2">
    <source>
        <dbReference type="EMBL" id="GAI00352.1"/>
    </source>
</evidence>
<gene>
    <name evidence="2" type="ORF">S03H2_72418</name>
</gene>
<proteinExistence type="predicted"/>
<organism evidence="2">
    <name type="scientific">marine sediment metagenome</name>
    <dbReference type="NCBI Taxonomy" id="412755"/>
    <lineage>
        <taxon>unclassified sequences</taxon>
        <taxon>metagenomes</taxon>
        <taxon>ecological metagenomes</taxon>
    </lineage>
</organism>
<dbReference type="AlphaFoldDB" id="X1K001"/>
<dbReference type="EMBL" id="BARU01048946">
    <property type="protein sequence ID" value="GAI00352.1"/>
    <property type="molecule type" value="Genomic_DNA"/>
</dbReference>
<feature type="non-terminal residue" evidence="2">
    <location>
        <position position="1"/>
    </location>
</feature>
<protein>
    <submittedName>
        <fullName evidence="2">Uncharacterized protein</fullName>
    </submittedName>
</protein>
<comment type="caution">
    <text evidence="2">The sequence shown here is derived from an EMBL/GenBank/DDBJ whole genome shotgun (WGS) entry which is preliminary data.</text>
</comment>
<name>X1K001_9ZZZZ</name>
<accession>X1K001</accession>